<dbReference type="AlphaFoldDB" id="A0A554LFN2"/>
<organism evidence="1 2">
    <name type="scientific">Candidatus Berkelbacteria bacterium Licking1014_96</name>
    <dbReference type="NCBI Taxonomy" id="2017149"/>
    <lineage>
        <taxon>Bacteria</taxon>
        <taxon>Candidatus Berkelbacteria</taxon>
    </lineage>
</organism>
<gene>
    <name evidence="1" type="ORF">CEN92_203</name>
</gene>
<sequence length="83" mass="9149">MAENSRPIESQADDKSREDVIRVGFGDRALVEEQELIDKEVALVEREIGRAKANGAEQAAETLEGPKRLLLSLKDQLSGKSDK</sequence>
<accession>A0A554LFN2</accession>
<protein>
    <submittedName>
        <fullName evidence="1">Uncharacterized protein</fullName>
    </submittedName>
</protein>
<dbReference type="EMBL" id="VMGH01000028">
    <property type="protein sequence ID" value="TSC91701.1"/>
    <property type="molecule type" value="Genomic_DNA"/>
</dbReference>
<evidence type="ECO:0000313" key="1">
    <source>
        <dbReference type="EMBL" id="TSC91701.1"/>
    </source>
</evidence>
<evidence type="ECO:0000313" key="2">
    <source>
        <dbReference type="Proteomes" id="UP000318296"/>
    </source>
</evidence>
<reference evidence="1 2" key="1">
    <citation type="submission" date="2017-07" db="EMBL/GenBank/DDBJ databases">
        <title>Mechanisms for carbon and nitrogen cycling indicate functional differentiation within the Candidate Phyla Radiation.</title>
        <authorList>
            <person name="Danczak R.E."/>
            <person name="Johnston M.D."/>
            <person name="Kenah C."/>
            <person name="Slattery M."/>
            <person name="Wrighton K.C."/>
            <person name="Wilkins M.J."/>
        </authorList>
    </citation>
    <scope>NUCLEOTIDE SEQUENCE [LARGE SCALE GENOMIC DNA]</scope>
    <source>
        <strain evidence="1">Licking1014_96</strain>
    </source>
</reference>
<dbReference type="Proteomes" id="UP000318296">
    <property type="component" value="Unassembled WGS sequence"/>
</dbReference>
<proteinExistence type="predicted"/>
<comment type="caution">
    <text evidence="1">The sequence shown here is derived from an EMBL/GenBank/DDBJ whole genome shotgun (WGS) entry which is preliminary data.</text>
</comment>
<name>A0A554LFN2_9BACT</name>
<feature type="non-terminal residue" evidence="1">
    <location>
        <position position="83"/>
    </location>
</feature>